<dbReference type="PANTHER" id="PTHR10067">
    <property type="entry name" value="PHOSPHATIDYLSERINE DECARBOXYLASE"/>
    <property type="match status" value="1"/>
</dbReference>
<dbReference type="InterPro" id="IPR033661">
    <property type="entry name" value="PSD_type1_euk"/>
</dbReference>
<evidence type="ECO:0000256" key="13">
    <source>
        <dbReference type="ARBA" id="ARBA00023317"/>
    </source>
</evidence>
<organism evidence="15 16">
    <name type="scientific">Thamnocephalis sphaerospora</name>
    <dbReference type="NCBI Taxonomy" id="78915"/>
    <lineage>
        <taxon>Eukaryota</taxon>
        <taxon>Fungi</taxon>
        <taxon>Fungi incertae sedis</taxon>
        <taxon>Zoopagomycota</taxon>
        <taxon>Zoopagomycotina</taxon>
        <taxon>Zoopagomycetes</taxon>
        <taxon>Zoopagales</taxon>
        <taxon>Sigmoideomycetaceae</taxon>
        <taxon>Thamnocephalis</taxon>
    </lineage>
</organism>
<keyword evidence="16" id="KW-1185">Reference proteome</keyword>
<dbReference type="GO" id="GO:0005739">
    <property type="term" value="C:mitochondrion"/>
    <property type="evidence" value="ECO:0007669"/>
    <property type="project" value="InterPro"/>
</dbReference>
<dbReference type="Proteomes" id="UP000271241">
    <property type="component" value="Unassembled WGS sequence"/>
</dbReference>
<keyword evidence="7" id="KW-1133">Transmembrane helix</keyword>
<keyword evidence="5" id="KW-0812">Transmembrane</keyword>
<evidence type="ECO:0000256" key="12">
    <source>
        <dbReference type="ARBA" id="ARBA00023264"/>
    </source>
</evidence>
<evidence type="ECO:0000256" key="11">
    <source>
        <dbReference type="ARBA" id="ARBA00023239"/>
    </source>
</evidence>
<dbReference type="OrthoDB" id="4330at2759"/>
<dbReference type="EMBL" id="KZ993202">
    <property type="protein sequence ID" value="RKP05242.1"/>
    <property type="molecule type" value="Genomic_DNA"/>
</dbReference>
<dbReference type="EC" id="4.1.1.65" evidence="3"/>
<sequence length="380" mass="42273">VHVATALPLKGLSRFFGWFNELTLPMWLRRPGLTLYATIFGCNLEEMADPDLTHYDNLAEFFYRELKKDARPIDDALIVSPSDGRVLHFGAVVGRQVEQVKGVTYDLDAFLGTQMAQMPRKLQQVLSDTHASNVASHREFANINGIQYTLDELLSGAERVSTESTNGEPEVKALGSGEMADRVAGDGTIMPQSEAASAHEHVLSHMQPGNRLYYCVIYLAPGDYHRFHSPTNWVVHGRRHVAGELYSVSPYMAGILKDLFVLNERVVLLGRWKHGFFSMSPVGATNVGSIRINFDQPLETNKAERRLPHGTYTEASYASFSPLLGGRPTRAGEEIGGFRLGSTVVLVFEAPKSFEFALERNQRIKLGQSLGHLKEEPMEP</sequence>
<evidence type="ECO:0000256" key="10">
    <source>
        <dbReference type="ARBA" id="ARBA00023209"/>
    </source>
</evidence>
<dbReference type="GO" id="GO:0006646">
    <property type="term" value="P:phosphatidylethanolamine biosynthetic process"/>
    <property type="evidence" value="ECO:0007669"/>
    <property type="project" value="UniProtKB-UniPathway"/>
</dbReference>
<keyword evidence="12" id="KW-1208">Phospholipid metabolism</keyword>
<keyword evidence="10" id="KW-0594">Phospholipid biosynthesis</keyword>
<dbReference type="InterPro" id="IPR003817">
    <property type="entry name" value="PS_Dcarbxylase"/>
</dbReference>
<dbReference type="STRING" id="78915.A0A4P9XHT0"/>
<evidence type="ECO:0000256" key="14">
    <source>
        <dbReference type="ARBA" id="ARBA00024326"/>
    </source>
</evidence>
<dbReference type="NCBIfam" id="TIGR00163">
    <property type="entry name" value="PS_decarb"/>
    <property type="match status" value="1"/>
</dbReference>
<evidence type="ECO:0000256" key="9">
    <source>
        <dbReference type="ARBA" id="ARBA00023136"/>
    </source>
</evidence>
<keyword evidence="4" id="KW-0444">Lipid biosynthesis</keyword>
<keyword evidence="6" id="KW-0210">Decarboxylase</keyword>
<keyword evidence="9" id="KW-0472">Membrane</keyword>
<evidence type="ECO:0000313" key="16">
    <source>
        <dbReference type="Proteomes" id="UP000271241"/>
    </source>
</evidence>
<dbReference type="HAMAP" id="MF_03208">
    <property type="entry name" value="PS_decarb_PSD_B_type1_euk"/>
    <property type="match status" value="1"/>
</dbReference>
<dbReference type="AlphaFoldDB" id="A0A4P9XHT0"/>
<reference evidence="16" key="1">
    <citation type="journal article" date="2018" name="Nat. Microbiol.">
        <title>Leveraging single-cell genomics to expand the fungal tree of life.</title>
        <authorList>
            <person name="Ahrendt S.R."/>
            <person name="Quandt C.A."/>
            <person name="Ciobanu D."/>
            <person name="Clum A."/>
            <person name="Salamov A."/>
            <person name="Andreopoulos B."/>
            <person name="Cheng J.F."/>
            <person name="Woyke T."/>
            <person name="Pelin A."/>
            <person name="Henrissat B."/>
            <person name="Reynolds N.K."/>
            <person name="Benny G.L."/>
            <person name="Smith M.E."/>
            <person name="James T.Y."/>
            <person name="Grigoriev I.V."/>
        </authorList>
    </citation>
    <scope>NUCLEOTIDE SEQUENCE [LARGE SCALE GENOMIC DNA]</scope>
    <source>
        <strain evidence="16">RSA 1356</strain>
    </source>
</reference>
<dbReference type="UniPathway" id="UPA00558"/>
<keyword evidence="8" id="KW-0443">Lipid metabolism</keyword>
<evidence type="ECO:0000256" key="4">
    <source>
        <dbReference type="ARBA" id="ARBA00022516"/>
    </source>
</evidence>
<gene>
    <name evidence="15" type="ORF">THASP1DRAFT_20025</name>
</gene>
<evidence type="ECO:0000256" key="2">
    <source>
        <dbReference type="ARBA" id="ARBA00005189"/>
    </source>
</evidence>
<dbReference type="InterPro" id="IPR033177">
    <property type="entry name" value="PSD-B"/>
</dbReference>
<feature type="non-terminal residue" evidence="15">
    <location>
        <position position="1"/>
    </location>
</feature>
<comment type="cofactor">
    <cofactor evidence="1">
        <name>pyruvate</name>
        <dbReference type="ChEBI" id="CHEBI:15361"/>
    </cofactor>
</comment>
<comment type="pathway">
    <text evidence="2">Lipid metabolism.</text>
</comment>
<evidence type="ECO:0000313" key="15">
    <source>
        <dbReference type="EMBL" id="RKP05242.1"/>
    </source>
</evidence>
<protein>
    <recommendedName>
        <fullName evidence="3">phosphatidylserine decarboxylase</fullName>
        <ecNumber evidence="3">4.1.1.65</ecNumber>
    </recommendedName>
</protein>
<evidence type="ECO:0000256" key="8">
    <source>
        <dbReference type="ARBA" id="ARBA00023098"/>
    </source>
</evidence>
<proteinExistence type="inferred from homology"/>
<dbReference type="PANTHER" id="PTHR10067:SF6">
    <property type="entry name" value="PHOSPHATIDYLSERINE DECARBOXYLASE PROENZYME, MITOCHONDRIAL"/>
    <property type="match status" value="1"/>
</dbReference>
<keyword evidence="13" id="KW-0670">Pyruvate</keyword>
<evidence type="ECO:0000256" key="1">
    <source>
        <dbReference type="ARBA" id="ARBA00001928"/>
    </source>
</evidence>
<dbReference type="Pfam" id="PF02666">
    <property type="entry name" value="PS_Dcarbxylase"/>
    <property type="match status" value="2"/>
</dbReference>
<accession>A0A4P9XHT0</accession>
<evidence type="ECO:0000256" key="6">
    <source>
        <dbReference type="ARBA" id="ARBA00022793"/>
    </source>
</evidence>
<evidence type="ECO:0000256" key="7">
    <source>
        <dbReference type="ARBA" id="ARBA00022989"/>
    </source>
</evidence>
<evidence type="ECO:0000256" key="5">
    <source>
        <dbReference type="ARBA" id="ARBA00022692"/>
    </source>
</evidence>
<dbReference type="GO" id="GO:0004609">
    <property type="term" value="F:phosphatidylserine decarboxylase activity"/>
    <property type="evidence" value="ECO:0007669"/>
    <property type="project" value="UniProtKB-EC"/>
</dbReference>
<keyword evidence="11" id="KW-0456">Lyase</keyword>
<evidence type="ECO:0000256" key="3">
    <source>
        <dbReference type="ARBA" id="ARBA00012243"/>
    </source>
</evidence>
<name>A0A4P9XHT0_9FUNG</name>
<comment type="pathway">
    <text evidence="14">Phospholipid metabolism; phosphatidylethanolamine biosynthesis.</text>
</comment>